<protein>
    <submittedName>
        <fullName evidence="2">Uncharacterized protein</fullName>
    </submittedName>
</protein>
<dbReference type="OrthoDB" id="10399877at2759"/>
<dbReference type="EMBL" id="NESQ01000126">
    <property type="protein sequence ID" value="PUU78245.1"/>
    <property type="molecule type" value="Genomic_DNA"/>
</dbReference>
<feature type="region of interest" description="Disordered" evidence="1">
    <location>
        <begin position="115"/>
        <end position="144"/>
    </location>
</feature>
<sequence length="156" mass="16876">MSQVPAPFHSASIPLTPTQWKSLHHLLHAQISLYPHVRKGPNPTSHPRICTTDPWDAWLDTFIGSDEVRQLFDNTPVAAIWASTDGRARIIEAAKPVVTVMAWIERVRIKEWGGYTDGQSGAHRNGSGQGPNSGTRGDSSTTAGATLGPVFVVSLT</sequence>
<organism evidence="2 3">
    <name type="scientific">Tuber borchii</name>
    <name type="common">White truffle</name>
    <dbReference type="NCBI Taxonomy" id="42251"/>
    <lineage>
        <taxon>Eukaryota</taxon>
        <taxon>Fungi</taxon>
        <taxon>Dikarya</taxon>
        <taxon>Ascomycota</taxon>
        <taxon>Pezizomycotina</taxon>
        <taxon>Pezizomycetes</taxon>
        <taxon>Pezizales</taxon>
        <taxon>Tuberaceae</taxon>
        <taxon>Tuber</taxon>
    </lineage>
</organism>
<dbReference type="AlphaFoldDB" id="A0A2T6ZRY7"/>
<evidence type="ECO:0000256" key="1">
    <source>
        <dbReference type="SAM" id="MobiDB-lite"/>
    </source>
</evidence>
<dbReference type="Proteomes" id="UP000244722">
    <property type="component" value="Unassembled WGS sequence"/>
</dbReference>
<keyword evidence="3" id="KW-1185">Reference proteome</keyword>
<gene>
    <name evidence="2" type="ORF">B9Z19DRAFT_1193450</name>
</gene>
<proteinExistence type="predicted"/>
<feature type="compositionally biased region" description="Polar residues" evidence="1">
    <location>
        <begin position="130"/>
        <end position="144"/>
    </location>
</feature>
<accession>A0A2T6ZRY7</accession>
<reference evidence="2 3" key="1">
    <citation type="submission" date="2017-04" db="EMBL/GenBank/DDBJ databases">
        <title>Draft genome sequence of Tuber borchii Vittad., a whitish edible truffle.</title>
        <authorList>
            <consortium name="DOE Joint Genome Institute"/>
            <person name="Murat C."/>
            <person name="Kuo A."/>
            <person name="Barry K.W."/>
            <person name="Clum A."/>
            <person name="Dockter R.B."/>
            <person name="Fauchery L."/>
            <person name="Iotti M."/>
            <person name="Kohler A."/>
            <person name="Labutti K."/>
            <person name="Lindquist E.A."/>
            <person name="Lipzen A."/>
            <person name="Ohm R.A."/>
            <person name="Wang M."/>
            <person name="Grigoriev I.V."/>
            <person name="Zambonelli A."/>
            <person name="Martin F.M."/>
        </authorList>
    </citation>
    <scope>NUCLEOTIDE SEQUENCE [LARGE SCALE GENOMIC DNA]</scope>
    <source>
        <strain evidence="2 3">Tbo3840</strain>
    </source>
</reference>
<evidence type="ECO:0000313" key="3">
    <source>
        <dbReference type="Proteomes" id="UP000244722"/>
    </source>
</evidence>
<name>A0A2T6ZRY7_TUBBO</name>
<comment type="caution">
    <text evidence="2">The sequence shown here is derived from an EMBL/GenBank/DDBJ whole genome shotgun (WGS) entry which is preliminary data.</text>
</comment>
<evidence type="ECO:0000313" key="2">
    <source>
        <dbReference type="EMBL" id="PUU78245.1"/>
    </source>
</evidence>